<dbReference type="GO" id="GO:0005886">
    <property type="term" value="C:plasma membrane"/>
    <property type="evidence" value="ECO:0007669"/>
    <property type="project" value="UniProtKB-SubCell"/>
</dbReference>
<feature type="transmembrane region" description="Helical" evidence="8">
    <location>
        <begin position="132"/>
        <end position="154"/>
    </location>
</feature>
<evidence type="ECO:0000256" key="8">
    <source>
        <dbReference type="RuleBase" id="RU363032"/>
    </source>
</evidence>
<dbReference type="PANTHER" id="PTHR43514">
    <property type="entry name" value="ABC TRANSPORTER I FAMILY MEMBER 10"/>
    <property type="match status" value="1"/>
</dbReference>
<keyword evidence="4" id="KW-0547">Nucleotide-binding</keyword>
<dbReference type="SMART" id="SM00382">
    <property type="entry name" value="AAA"/>
    <property type="match status" value="1"/>
</dbReference>
<keyword evidence="8" id="KW-0813">Transport</keyword>
<keyword evidence="6 8" id="KW-1133">Transmembrane helix</keyword>
<dbReference type="PROSITE" id="PS00211">
    <property type="entry name" value="ABC_TRANSPORTER_1"/>
    <property type="match status" value="1"/>
</dbReference>
<evidence type="ECO:0000256" key="1">
    <source>
        <dbReference type="ARBA" id="ARBA00004141"/>
    </source>
</evidence>
<dbReference type="NCBIfam" id="TIGR02141">
    <property type="entry name" value="modB_ABC"/>
    <property type="match status" value="1"/>
</dbReference>
<dbReference type="RefSeq" id="WP_007311050.1">
    <property type="nucleotide sequence ID" value="NZ_AESD01000434.1"/>
</dbReference>
<feature type="transmembrane region" description="Helical" evidence="8">
    <location>
        <begin position="79"/>
        <end position="104"/>
    </location>
</feature>
<feature type="transmembrane region" description="Helical" evidence="8">
    <location>
        <begin position="6"/>
        <end position="30"/>
    </location>
</feature>
<keyword evidence="7 8" id="KW-0472">Membrane</keyword>
<dbReference type="InterPro" id="IPR011867">
    <property type="entry name" value="ModB_ABC"/>
</dbReference>
<dbReference type="CDD" id="cd06261">
    <property type="entry name" value="TM_PBP2"/>
    <property type="match status" value="1"/>
</dbReference>
<evidence type="ECO:0000313" key="11">
    <source>
        <dbReference type="EMBL" id="EHJ12403.1"/>
    </source>
</evidence>
<feature type="transmembrane region" description="Helical" evidence="8">
    <location>
        <begin position="193"/>
        <end position="214"/>
    </location>
</feature>
<dbReference type="InterPro" id="IPR003593">
    <property type="entry name" value="AAA+_ATPase"/>
</dbReference>
<evidence type="ECO:0000256" key="2">
    <source>
        <dbReference type="ARBA" id="ARBA00022505"/>
    </source>
</evidence>
<dbReference type="PROSITE" id="PS50928">
    <property type="entry name" value="ABC_TM1"/>
    <property type="match status" value="1"/>
</dbReference>
<dbReference type="InterPro" id="IPR017871">
    <property type="entry name" value="ABC_transporter-like_CS"/>
</dbReference>
<feature type="domain" description="ABC transporter" evidence="9">
    <location>
        <begin position="253"/>
        <end position="496"/>
    </location>
</feature>
<dbReference type="GeneID" id="88766537"/>
<dbReference type="Pfam" id="PF00005">
    <property type="entry name" value="ABC_tran"/>
    <property type="match status" value="1"/>
</dbReference>
<dbReference type="PROSITE" id="PS50893">
    <property type="entry name" value="ABC_TRANSPORTER_2"/>
    <property type="match status" value="1"/>
</dbReference>
<evidence type="ECO:0000256" key="7">
    <source>
        <dbReference type="ARBA" id="ARBA00023136"/>
    </source>
</evidence>
<evidence type="ECO:0000256" key="6">
    <source>
        <dbReference type="ARBA" id="ARBA00022989"/>
    </source>
</evidence>
<evidence type="ECO:0000256" key="5">
    <source>
        <dbReference type="ARBA" id="ARBA00022840"/>
    </source>
</evidence>
<evidence type="ECO:0000256" key="4">
    <source>
        <dbReference type="ARBA" id="ARBA00022741"/>
    </source>
</evidence>
<keyword evidence="2" id="KW-0500">Molybdenum</keyword>
<dbReference type="InterPro" id="IPR050334">
    <property type="entry name" value="Molybdenum_import_ModC"/>
</dbReference>
<evidence type="ECO:0000259" key="9">
    <source>
        <dbReference type="PROSITE" id="PS50893"/>
    </source>
</evidence>
<dbReference type="EMBL" id="AESD01000434">
    <property type="protein sequence ID" value="EHJ12403.1"/>
    <property type="molecule type" value="Genomic_DNA"/>
</dbReference>
<proteinExistence type="inferred from homology"/>
<dbReference type="InterPro" id="IPR035906">
    <property type="entry name" value="MetI-like_sf"/>
</dbReference>
<dbReference type="GO" id="GO:0016887">
    <property type="term" value="F:ATP hydrolysis activity"/>
    <property type="evidence" value="ECO:0007669"/>
    <property type="project" value="InterPro"/>
</dbReference>
<dbReference type="Gene3D" id="3.40.50.300">
    <property type="entry name" value="P-loop containing nucleotide triphosphate hydrolases"/>
    <property type="match status" value="1"/>
</dbReference>
<dbReference type="PANTHER" id="PTHR43514:SF1">
    <property type="entry name" value="SULFATE_THIOSULFATE IMPORT ATP-BINDING PROTEIN CYSA"/>
    <property type="match status" value="1"/>
</dbReference>
<dbReference type="AlphaFoldDB" id="G5J611"/>
<dbReference type="InterPro" id="IPR000515">
    <property type="entry name" value="MetI-like"/>
</dbReference>
<dbReference type="PATRIC" id="fig|423471.3.peg.2740"/>
<keyword evidence="5 11" id="KW-0067">ATP-binding</keyword>
<feature type="domain" description="ABC transmembrane type-1" evidence="10">
    <location>
        <begin position="8"/>
        <end position="209"/>
    </location>
</feature>
<evidence type="ECO:0000256" key="3">
    <source>
        <dbReference type="ARBA" id="ARBA00022692"/>
    </source>
</evidence>
<feature type="transmembrane region" description="Helical" evidence="8">
    <location>
        <begin position="42"/>
        <end position="67"/>
    </location>
</feature>
<dbReference type="InterPro" id="IPR027417">
    <property type="entry name" value="P-loop_NTPase"/>
</dbReference>
<protein>
    <submittedName>
        <fullName evidence="11">Molybdenum transport ATP-binding protein modC / Molybdenum transport system permease protein modB</fullName>
    </submittedName>
</protein>
<comment type="caution">
    <text evidence="11">The sequence shown here is derived from an EMBL/GenBank/DDBJ whole genome shotgun (WGS) entry which is preliminary data.</text>
</comment>
<dbReference type="GO" id="GO:0015098">
    <property type="term" value="F:molybdate ion transmembrane transporter activity"/>
    <property type="evidence" value="ECO:0007669"/>
    <property type="project" value="InterPro"/>
</dbReference>
<organism evidence="11 12">
    <name type="scientific">Crocosphaera watsonii WH 0003</name>
    <dbReference type="NCBI Taxonomy" id="423471"/>
    <lineage>
        <taxon>Bacteria</taxon>
        <taxon>Bacillati</taxon>
        <taxon>Cyanobacteriota</taxon>
        <taxon>Cyanophyceae</taxon>
        <taxon>Oscillatoriophycideae</taxon>
        <taxon>Chroococcales</taxon>
        <taxon>Aphanothecaceae</taxon>
        <taxon>Crocosphaera</taxon>
    </lineage>
</organism>
<sequence length="644" mass="71682">MTLDFSPIWISLKTAALATTIAFFLGAIAARTMFKYRGKVKGLIDGILTAPLVLPPTVVGFFLLLLLGKYGPIGKFLRLFDITVIFTWYAAVIAATVVAFPLMYKTALGAFQQIDTNLLASARTLGATEWQVFWRILLPLARPGLISGVLLAFARALGEFGATLMLAGSIPGKTQTVPIAIFFAAESGDMTEAMLWVSVMLVLSLSIVVGVNYWNDHRPHQRRAKQAKQGHLTLIDETLLPWDNPVAPLTWDSTRTNVLPSPIELIVDIQKKLPGFTLDVSFSSNQLPLGLLGGSGAGKSFILRCIAGLETPDEGCIILNGRVLFDSRRGINVPIRDRRVGFLFQNYALFPHLTVAQNIAFGLPKTLSPRAIRQRVEKQLLAVQLHGLGDRYPQELSGGQQQRVALARALASEPDILLLDEPFSALDTYLRDQLEKLLRLSLTHFPGATLFVSHNLEEAYRICPNLLILDEGEIIAQGPKQDIFDAPQYFRVAQLTGCKNFSRAVIQSENTITALDWGCTLRVNEPIPDGLAHVGIRAHHLIFTGLKEQQTRSPENIFPAWLTTISETQHRMTLYLKLNSSPSSPFDYHLQVEVFKDTWNRLQYLPQPWQIQLYPSRLLLLQNKNSSLSFEYHPSHLSTITKDD</sequence>
<dbReference type="Gene3D" id="1.10.3720.10">
    <property type="entry name" value="MetI-like"/>
    <property type="match status" value="1"/>
</dbReference>
<dbReference type="Pfam" id="PF00528">
    <property type="entry name" value="BPD_transp_1"/>
    <property type="match status" value="1"/>
</dbReference>
<comment type="similarity">
    <text evidence="8">Belongs to the binding-protein-dependent transport system permease family.</text>
</comment>
<name>G5J611_CROWT</name>
<accession>G5J611</accession>
<dbReference type="SUPFAM" id="SSF161098">
    <property type="entry name" value="MetI-like"/>
    <property type="match status" value="1"/>
</dbReference>
<keyword evidence="3 8" id="KW-0812">Transmembrane</keyword>
<dbReference type="Proteomes" id="UP000003477">
    <property type="component" value="Unassembled WGS sequence"/>
</dbReference>
<reference evidence="11 12" key="1">
    <citation type="journal article" date="2011" name="Front. Microbiol.">
        <title>Two Strains of Crocosphaera watsonii with Highly Conserved Genomes are Distinguished by Strain-Specific Features.</title>
        <authorList>
            <person name="Bench S.R."/>
            <person name="Ilikchyan I.N."/>
            <person name="Tripp H.J."/>
            <person name="Zehr J.P."/>
        </authorList>
    </citation>
    <scope>NUCLEOTIDE SEQUENCE [LARGE SCALE GENOMIC DNA]</scope>
    <source>
        <strain evidence="11 12">WH 0003</strain>
    </source>
</reference>
<dbReference type="InterPro" id="IPR003439">
    <property type="entry name" value="ABC_transporter-like_ATP-bd"/>
</dbReference>
<evidence type="ECO:0000259" key="10">
    <source>
        <dbReference type="PROSITE" id="PS50928"/>
    </source>
</evidence>
<comment type="subcellular location">
    <subcellularLocation>
        <location evidence="8">Cell membrane</location>
        <topology evidence="8">Multi-pass membrane protein</topology>
    </subcellularLocation>
    <subcellularLocation>
        <location evidence="1">Membrane</location>
        <topology evidence="1">Multi-pass membrane protein</topology>
    </subcellularLocation>
</comment>
<dbReference type="GO" id="GO:0005524">
    <property type="term" value="F:ATP binding"/>
    <property type="evidence" value="ECO:0007669"/>
    <property type="project" value="UniProtKB-KW"/>
</dbReference>
<dbReference type="SUPFAM" id="SSF52540">
    <property type="entry name" value="P-loop containing nucleoside triphosphate hydrolases"/>
    <property type="match status" value="1"/>
</dbReference>
<evidence type="ECO:0000313" key="12">
    <source>
        <dbReference type="Proteomes" id="UP000003477"/>
    </source>
</evidence>
<gene>
    <name evidence="11" type="ORF">CWATWH0003_2916</name>
</gene>